<sequence length="159" mass="18276">MKTNKVELEASAALLDIGVSIPLLQWKIPFTKRHITLRLVMRRPKFGTQIRIARKFLSMGVTYEQMQNFTKDEQLEFIAQYGKTVAQMVALTICRGKLSGIFAPLLAWLLLWLVNDTYLLLANLHFIPLIGTENFTNIIKSCEWSNPLRPRLSQKRKGS</sequence>
<feature type="transmembrane region" description="Helical" evidence="1">
    <location>
        <begin position="98"/>
        <end position="114"/>
    </location>
</feature>
<keyword evidence="1" id="KW-1133">Transmembrane helix</keyword>
<gene>
    <name evidence="2" type="ORF">CTM58_09150</name>
</gene>
<keyword evidence="1" id="KW-0472">Membrane</keyword>
<organism evidence="2 3">
    <name type="scientific">Prevotella intermedia</name>
    <dbReference type="NCBI Taxonomy" id="28131"/>
    <lineage>
        <taxon>Bacteria</taxon>
        <taxon>Pseudomonadati</taxon>
        <taxon>Bacteroidota</taxon>
        <taxon>Bacteroidia</taxon>
        <taxon>Bacteroidales</taxon>
        <taxon>Prevotellaceae</taxon>
        <taxon>Prevotella</taxon>
    </lineage>
</organism>
<dbReference type="AlphaFoldDB" id="A0A2M8TWB7"/>
<proteinExistence type="predicted"/>
<keyword evidence="1" id="KW-0812">Transmembrane</keyword>
<comment type="caution">
    <text evidence="2">The sequence shown here is derived from an EMBL/GenBank/DDBJ whole genome shotgun (WGS) entry which is preliminary data.</text>
</comment>
<evidence type="ECO:0000256" key="1">
    <source>
        <dbReference type="SAM" id="Phobius"/>
    </source>
</evidence>
<accession>A0A2M8TWB7</accession>
<dbReference type="Proteomes" id="UP000229884">
    <property type="component" value="Unassembled WGS sequence"/>
</dbReference>
<reference evidence="2 3" key="1">
    <citation type="submission" date="2017-11" db="EMBL/GenBank/DDBJ databases">
        <title>Genome sequencing of Prevotella intermedia KCOM 2832.</title>
        <authorList>
            <person name="Kook J.-K."/>
            <person name="Park S.-N."/>
            <person name="Lim Y.K."/>
        </authorList>
    </citation>
    <scope>NUCLEOTIDE SEQUENCE [LARGE SCALE GENOMIC DNA]</scope>
    <source>
        <strain evidence="2 3">KCOM 2832</strain>
    </source>
</reference>
<dbReference type="RefSeq" id="WP_100370999.1">
    <property type="nucleotide sequence ID" value="NZ_PENG01000001.1"/>
</dbReference>
<evidence type="ECO:0000313" key="3">
    <source>
        <dbReference type="Proteomes" id="UP000229884"/>
    </source>
</evidence>
<dbReference type="EMBL" id="PENG01000001">
    <property type="protein sequence ID" value="PJI28221.1"/>
    <property type="molecule type" value="Genomic_DNA"/>
</dbReference>
<name>A0A2M8TWB7_PREIN</name>
<protein>
    <submittedName>
        <fullName evidence="2">Uncharacterized protein</fullName>
    </submittedName>
</protein>
<evidence type="ECO:0000313" key="2">
    <source>
        <dbReference type="EMBL" id="PJI28221.1"/>
    </source>
</evidence>